<dbReference type="RefSeq" id="WP_213671842.1">
    <property type="nucleotide sequence ID" value="NZ_JAHCDA010000004.1"/>
</dbReference>
<keyword evidence="2" id="KW-0812">Transmembrane</keyword>
<comment type="caution">
    <text evidence="3">The sequence shown here is derived from an EMBL/GenBank/DDBJ whole genome shotgun (WGS) entry which is preliminary data.</text>
</comment>
<dbReference type="Proteomes" id="UP000766336">
    <property type="component" value="Unassembled WGS sequence"/>
</dbReference>
<evidence type="ECO:0000256" key="1">
    <source>
        <dbReference type="SAM" id="MobiDB-lite"/>
    </source>
</evidence>
<feature type="region of interest" description="Disordered" evidence="1">
    <location>
        <begin position="1"/>
        <end position="23"/>
    </location>
</feature>
<gene>
    <name evidence="3" type="ORF">KHU32_19520</name>
</gene>
<organism evidence="3 4">
    <name type="scientific">Roseococcus pinisoli</name>
    <dbReference type="NCBI Taxonomy" id="2835040"/>
    <lineage>
        <taxon>Bacteria</taxon>
        <taxon>Pseudomonadati</taxon>
        <taxon>Pseudomonadota</taxon>
        <taxon>Alphaproteobacteria</taxon>
        <taxon>Acetobacterales</taxon>
        <taxon>Roseomonadaceae</taxon>
        <taxon>Roseococcus</taxon>
    </lineage>
</organism>
<evidence type="ECO:0000256" key="2">
    <source>
        <dbReference type="SAM" id="Phobius"/>
    </source>
</evidence>
<reference evidence="3 4" key="1">
    <citation type="submission" date="2021-05" db="EMBL/GenBank/DDBJ databases">
        <title>Roseococcus sp. XZZS9, whole genome shotgun sequencing project.</title>
        <authorList>
            <person name="Zhao G."/>
            <person name="Shen L."/>
        </authorList>
    </citation>
    <scope>NUCLEOTIDE SEQUENCE [LARGE SCALE GENOMIC DNA]</scope>
    <source>
        <strain evidence="3 4">XZZS9</strain>
    </source>
</reference>
<sequence>MQQPWLNPPGTEPSRRAPDDFSPATATMPWRGALLALVLVWLILLAGRSEAIVDAAYGLPVLPGTEALIAVAEGWNDALSAIGLPQALKAVREVLATGR</sequence>
<keyword evidence="2" id="KW-1133">Transmembrane helix</keyword>
<dbReference type="EMBL" id="JAHCDA010000004">
    <property type="protein sequence ID" value="MBS7813144.1"/>
    <property type="molecule type" value="Genomic_DNA"/>
</dbReference>
<feature type="compositionally biased region" description="Pro residues" evidence="1">
    <location>
        <begin position="1"/>
        <end position="11"/>
    </location>
</feature>
<keyword evidence="4" id="KW-1185">Reference proteome</keyword>
<name>A0ABS5QHR5_9PROT</name>
<keyword evidence="2" id="KW-0472">Membrane</keyword>
<protein>
    <submittedName>
        <fullName evidence="3">Uncharacterized protein</fullName>
    </submittedName>
</protein>
<proteinExistence type="predicted"/>
<feature type="transmembrane region" description="Helical" evidence="2">
    <location>
        <begin position="28"/>
        <end position="47"/>
    </location>
</feature>
<accession>A0ABS5QHR5</accession>
<evidence type="ECO:0000313" key="4">
    <source>
        <dbReference type="Proteomes" id="UP000766336"/>
    </source>
</evidence>
<evidence type="ECO:0000313" key="3">
    <source>
        <dbReference type="EMBL" id="MBS7813144.1"/>
    </source>
</evidence>